<dbReference type="GO" id="GO:0008531">
    <property type="term" value="F:riboflavin kinase activity"/>
    <property type="evidence" value="ECO:0007669"/>
    <property type="project" value="UniProtKB-EC"/>
</dbReference>
<keyword evidence="10" id="KW-0418">Kinase</keyword>
<keyword evidence="4 10" id="KW-0808">Transferase</keyword>
<evidence type="ECO:0000313" key="11">
    <source>
        <dbReference type="Proteomes" id="UP000521922"/>
    </source>
</evidence>
<reference evidence="10 11" key="1">
    <citation type="submission" date="2020-07" db="EMBL/GenBank/DDBJ databases">
        <title>Sequencing the genomes of 1000 actinobacteria strains.</title>
        <authorList>
            <person name="Klenk H.-P."/>
        </authorList>
    </citation>
    <scope>NUCLEOTIDE SEQUENCE [LARGE SCALE GENOMIC DNA]</scope>
    <source>
        <strain evidence="10 11">DSM 7487</strain>
    </source>
</reference>
<dbReference type="InterPro" id="IPR023465">
    <property type="entry name" value="Riboflavin_kinase_dom_sf"/>
</dbReference>
<dbReference type="AlphaFoldDB" id="A0A7Y9DQ45"/>
<dbReference type="EMBL" id="JACCBB010000001">
    <property type="protein sequence ID" value="NYD24724.1"/>
    <property type="molecule type" value="Genomic_DNA"/>
</dbReference>
<evidence type="ECO:0000256" key="5">
    <source>
        <dbReference type="ARBA" id="ARBA00022741"/>
    </source>
</evidence>
<dbReference type="PANTHER" id="PTHR22749:SF6">
    <property type="entry name" value="RIBOFLAVIN KINASE"/>
    <property type="match status" value="1"/>
</dbReference>
<keyword evidence="11" id="KW-1185">Reference proteome</keyword>
<dbReference type="SUPFAM" id="SSF82114">
    <property type="entry name" value="Riboflavin kinase-like"/>
    <property type="match status" value="1"/>
</dbReference>
<dbReference type="GO" id="GO:0009231">
    <property type="term" value="P:riboflavin biosynthetic process"/>
    <property type="evidence" value="ECO:0007669"/>
    <property type="project" value="InterPro"/>
</dbReference>
<keyword evidence="5" id="KW-0547">Nucleotide-binding</keyword>
<proteinExistence type="predicted"/>
<dbReference type="GO" id="GO:0005524">
    <property type="term" value="F:ATP binding"/>
    <property type="evidence" value="ECO:0007669"/>
    <property type="project" value="UniProtKB-KW"/>
</dbReference>
<keyword evidence="3" id="KW-0288">FMN</keyword>
<name>A0A7Y9DQ45_9ACTN</name>
<comment type="catalytic activity">
    <reaction evidence="7">
        <text>riboflavin + ATP = FMN + ADP + H(+)</text>
        <dbReference type="Rhea" id="RHEA:14357"/>
        <dbReference type="ChEBI" id="CHEBI:15378"/>
        <dbReference type="ChEBI" id="CHEBI:30616"/>
        <dbReference type="ChEBI" id="CHEBI:57986"/>
        <dbReference type="ChEBI" id="CHEBI:58210"/>
        <dbReference type="ChEBI" id="CHEBI:456216"/>
        <dbReference type="EC" id="2.7.1.26"/>
    </reaction>
</comment>
<dbReference type="InterPro" id="IPR015865">
    <property type="entry name" value="Riboflavin_kinase_bac/euk"/>
</dbReference>
<dbReference type="Proteomes" id="UP000521922">
    <property type="component" value="Unassembled WGS sequence"/>
</dbReference>
<keyword evidence="10" id="KW-0548">Nucleotidyltransferase</keyword>
<dbReference type="EC" id="2.7.1.26" evidence="1"/>
<dbReference type="Pfam" id="PF01687">
    <property type="entry name" value="Flavokinase"/>
    <property type="match status" value="1"/>
</dbReference>
<keyword evidence="6" id="KW-0067">ATP-binding</keyword>
<dbReference type="Gene3D" id="2.40.30.30">
    <property type="entry name" value="Riboflavin kinase-like"/>
    <property type="match status" value="1"/>
</dbReference>
<evidence type="ECO:0000256" key="3">
    <source>
        <dbReference type="ARBA" id="ARBA00022643"/>
    </source>
</evidence>
<evidence type="ECO:0000313" key="10">
    <source>
        <dbReference type="EMBL" id="NYD24724.1"/>
    </source>
</evidence>
<evidence type="ECO:0000256" key="7">
    <source>
        <dbReference type="ARBA" id="ARBA00047880"/>
    </source>
</evidence>
<dbReference type="SMART" id="SM00904">
    <property type="entry name" value="Flavokinase"/>
    <property type="match status" value="1"/>
</dbReference>
<gene>
    <name evidence="10" type="ORF">BJ968_004264</name>
</gene>
<dbReference type="InterPro" id="IPR023468">
    <property type="entry name" value="Riboflavin_kinase"/>
</dbReference>
<evidence type="ECO:0000256" key="1">
    <source>
        <dbReference type="ARBA" id="ARBA00012105"/>
    </source>
</evidence>
<evidence type="ECO:0000259" key="9">
    <source>
        <dbReference type="SMART" id="SM00904"/>
    </source>
</evidence>
<evidence type="ECO:0000256" key="8">
    <source>
        <dbReference type="SAM" id="MobiDB-lite"/>
    </source>
</evidence>
<evidence type="ECO:0000256" key="2">
    <source>
        <dbReference type="ARBA" id="ARBA00022630"/>
    </source>
</evidence>
<dbReference type="GO" id="GO:0016779">
    <property type="term" value="F:nucleotidyltransferase activity"/>
    <property type="evidence" value="ECO:0007669"/>
    <property type="project" value="UniProtKB-KW"/>
</dbReference>
<sequence length="162" mass="17079">MAEAATTTRPAGDPRWAPPHPRGAVLTVEGVVEHGDQRGRLLGFPTANVALAGTGPGDGVWAGTVHVDPSGGGPLHVAAVSLGRRPTYYGEDGERLLEANLLDFTGDLYDRSVLVRLHVRLRPQQAFSGSAELVAQMQRDVARTRAWAVGAGLGHLLVAPPR</sequence>
<evidence type="ECO:0000256" key="4">
    <source>
        <dbReference type="ARBA" id="ARBA00022679"/>
    </source>
</evidence>
<dbReference type="RefSeq" id="WP_179755310.1">
    <property type="nucleotide sequence ID" value="NZ_BAAAGN010000013.1"/>
</dbReference>
<protein>
    <recommendedName>
        <fullName evidence="1">riboflavin kinase</fullName>
        <ecNumber evidence="1">2.7.1.26</ecNumber>
    </recommendedName>
</protein>
<comment type="caution">
    <text evidence="10">The sequence shown here is derived from an EMBL/GenBank/DDBJ whole genome shotgun (WGS) entry which is preliminary data.</text>
</comment>
<keyword evidence="2" id="KW-0285">Flavoprotein</keyword>
<accession>A0A7Y9DQ45</accession>
<feature type="domain" description="Riboflavin kinase" evidence="9">
    <location>
        <begin position="25"/>
        <end position="149"/>
    </location>
</feature>
<feature type="region of interest" description="Disordered" evidence="8">
    <location>
        <begin position="1"/>
        <end position="22"/>
    </location>
</feature>
<dbReference type="GO" id="GO:0009398">
    <property type="term" value="P:FMN biosynthetic process"/>
    <property type="evidence" value="ECO:0007669"/>
    <property type="project" value="TreeGrafter"/>
</dbReference>
<evidence type="ECO:0000256" key="6">
    <source>
        <dbReference type="ARBA" id="ARBA00022840"/>
    </source>
</evidence>
<dbReference type="PANTHER" id="PTHR22749">
    <property type="entry name" value="RIBOFLAVIN KINASE/FMN ADENYLYLTRANSFERASE"/>
    <property type="match status" value="1"/>
</dbReference>
<organism evidence="10 11">
    <name type="scientific">Kineococcus aurantiacus</name>
    <dbReference type="NCBI Taxonomy" id="37633"/>
    <lineage>
        <taxon>Bacteria</taxon>
        <taxon>Bacillati</taxon>
        <taxon>Actinomycetota</taxon>
        <taxon>Actinomycetes</taxon>
        <taxon>Kineosporiales</taxon>
        <taxon>Kineosporiaceae</taxon>
        <taxon>Kineococcus</taxon>
    </lineage>
</organism>